<evidence type="ECO:0000256" key="4">
    <source>
        <dbReference type="ARBA" id="ARBA00023054"/>
    </source>
</evidence>
<dbReference type="Gene3D" id="1.10.287.1490">
    <property type="match status" value="1"/>
</dbReference>
<feature type="coiled-coil region" evidence="7">
    <location>
        <begin position="160"/>
        <end position="201"/>
    </location>
</feature>
<dbReference type="GO" id="GO:0009395">
    <property type="term" value="P:phospholipid catabolic process"/>
    <property type="evidence" value="ECO:0000318"/>
    <property type="project" value="GO_Central"/>
</dbReference>
<dbReference type="Bgee" id="ENSLOCG00000006610">
    <property type="expression patterns" value="Expressed in bone element and 9 other cell types or tissues"/>
</dbReference>
<evidence type="ECO:0000256" key="8">
    <source>
        <dbReference type="SAM" id="SignalP"/>
    </source>
</evidence>
<dbReference type="GO" id="GO:0042632">
    <property type="term" value="P:cholesterol homeostasis"/>
    <property type="evidence" value="ECO:0000318"/>
    <property type="project" value="GO_Central"/>
</dbReference>
<keyword evidence="11" id="KW-1185">Reference proteome</keyword>
<proteinExistence type="predicted"/>
<dbReference type="PANTHER" id="PTHR47221:SF6">
    <property type="entry name" value="FIBRINOGEN ALPHA CHAIN"/>
    <property type="match status" value="1"/>
</dbReference>
<dbReference type="SMART" id="SM00186">
    <property type="entry name" value="FBG"/>
    <property type="match status" value="1"/>
</dbReference>
<dbReference type="PANTHER" id="PTHR47221">
    <property type="entry name" value="FIBRINOGEN ALPHA CHAIN"/>
    <property type="match status" value="1"/>
</dbReference>
<organism evidence="10 11">
    <name type="scientific">Lepisosteus oculatus</name>
    <name type="common">Spotted gar</name>
    <dbReference type="NCBI Taxonomy" id="7918"/>
    <lineage>
        <taxon>Eukaryota</taxon>
        <taxon>Metazoa</taxon>
        <taxon>Chordata</taxon>
        <taxon>Craniata</taxon>
        <taxon>Vertebrata</taxon>
        <taxon>Euteleostomi</taxon>
        <taxon>Actinopterygii</taxon>
        <taxon>Neopterygii</taxon>
        <taxon>Holostei</taxon>
        <taxon>Semionotiformes</taxon>
        <taxon>Lepisosteidae</taxon>
        <taxon>Lepisosteus</taxon>
    </lineage>
</organism>
<dbReference type="EMBL" id="AHAT01015962">
    <property type="status" value="NOT_ANNOTATED_CDS"/>
    <property type="molecule type" value="Genomic_DNA"/>
</dbReference>
<keyword evidence="4 7" id="KW-0175">Coiled coil</keyword>
<dbReference type="CDD" id="cd00087">
    <property type="entry name" value="FReD"/>
    <property type="match status" value="1"/>
</dbReference>
<dbReference type="OMA" id="WKEEKHW"/>
<keyword evidence="6" id="KW-0325">Glycoprotein</keyword>
<sequence>SHYFFLLLFLLLPCTFSSKEEDPTFTHAPTETRSRFAMLDDVRILANGLLQLGRGLKDFVHKTKSQINDIFKKLNIFDKSFYELSLMTSEIKEEEEELKKTTTVLQATNEEIKNMSFEINNKINSILEDRTQLQSKVGGLEEKLSGLSESLPEATELKEISALKNVIDAQEKSITELLKAVKEQNDQLDYQRNKIINLEEKLKYDVFQDLNEKSPSSKPKELTPVGYLEKNSTSKTFNTNGLPTDCQDIYNGGEKTSGVYPIKPNQSEPFNVYCDMTEEGGYTIMQRRMDGSVDFDQTWEKYENGFGNLESEFWLGLEKIHSISKQGDYILQIQLEDWRNEKRSIEYQFSLEGKDLDYMIHLTPISGNLPNAMTNQTGMRFSTKDQDNDNKKDSNCAENYSGGWWFNACGDTNLNGRYIRTKSRGKTDRRRGIHWKPGRGISYSLKSTKIAIRPAPDAGSFRLTSS</sequence>
<evidence type="ECO:0000256" key="6">
    <source>
        <dbReference type="ARBA" id="ARBA00023180"/>
    </source>
</evidence>
<reference evidence="10" key="2">
    <citation type="submission" date="2025-08" db="UniProtKB">
        <authorList>
            <consortium name="Ensembl"/>
        </authorList>
    </citation>
    <scope>IDENTIFICATION</scope>
</reference>
<name>W5MHX9_LEPOC</name>
<dbReference type="Ensembl" id="ENSLOCT00000007998.1">
    <property type="protein sequence ID" value="ENSLOCP00000007988.1"/>
    <property type="gene ID" value="ENSLOCG00000006610.1"/>
</dbReference>
<dbReference type="eggNOG" id="KOG2579">
    <property type="taxonomic scope" value="Eukaryota"/>
</dbReference>
<evidence type="ECO:0000313" key="10">
    <source>
        <dbReference type="Ensembl" id="ENSLOCP00000007988.1"/>
    </source>
</evidence>
<dbReference type="Proteomes" id="UP000018468">
    <property type="component" value="Linkage group LG10"/>
</dbReference>
<dbReference type="InParanoid" id="W5MHX9"/>
<dbReference type="AlphaFoldDB" id="W5MHX9"/>
<dbReference type="InterPro" id="IPR014716">
    <property type="entry name" value="Fibrinogen_a/b/g_C_1"/>
</dbReference>
<evidence type="ECO:0000256" key="3">
    <source>
        <dbReference type="ARBA" id="ARBA00022729"/>
    </source>
</evidence>
<dbReference type="GO" id="GO:0055091">
    <property type="term" value="P:phospholipid homeostasis"/>
    <property type="evidence" value="ECO:0000318"/>
    <property type="project" value="GO_Central"/>
</dbReference>
<evidence type="ECO:0000313" key="11">
    <source>
        <dbReference type="Proteomes" id="UP000018468"/>
    </source>
</evidence>
<dbReference type="GO" id="GO:0070328">
    <property type="term" value="P:triglyceride homeostasis"/>
    <property type="evidence" value="ECO:0000318"/>
    <property type="project" value="GO_Central"/>
</dbReference>
<dbReference type="GeneTree" id="ENSGT00940000156746"/>
<keyword evidence="3 8" id="KW-0732">Signal</keyword>
<dbReference type="GO" id="GO:0007596">
    <property type="term" value="P:blood coagulation"/>
    <property type="evidence" value="ECO:0007669"/>
    <property type="project" value="InterPro"/>
</dbReference>
<dbReference type="InterPro" id="IPR002181">
    <property type="entry name" value="Fibrinogen_a/b/g_C_dom"/>
</dbReference>
<dbReference type="InterPro" id="IPR037579">
    <property type="entry name" value="FIB_ANG-like"/>
</dbReference>
<dbReference type="Gene3D" id="3.90.215.10">
    <property type="entry name" value="Gamma Fibrinogen, chain A, domain 1"/>
    <property type="match status" value="1"/>
</dbReference>
<dbReference type="Pfam" id="PF00147">
    <property type="entry name" value="Fibrinogen_C"/>
    <property type="match status" value="1"/>
</dbReference>
<dbReference type="PROSITE" id="PS51406">
    <property type="entry name" value="FIBRINOGEN_C_2"/>
    <property type="match status" value="1"/>
</dbReference>
<keyword evidence="5" id="KW-1015">Disulfide bond</keyword>
<dbReference type="GO" id="GO:0004859">
    <property type="term" value="F:phospholipase inhibitor activity"/>
    <property type="evidence" value="ECO:0000318"/>
    <property type="project" value="GO_Central"/>
</dbReference>
<comment type="subcellular location">
    <subcellularLocation>
        <location evidence="1">Secreted</location>
    </subcellularLocation>
</comment>
<dbReference type="STRING" id="7918.ENSLOCP00000007988"/>
<reference evidence="10" key="3">
    <citation type="submission" date="2025-09" db="UniProtKB">
        <authorList>
            <consortium name="Ensembl"/>
        </authorList>
    </citation>
    <scope>IDENTIFICATION</scope>
</reference>
<reference evidence="11" key="1">
    <citation type="submission" date="2011-12" db="EMBL/GenBank/DDBJ databases">
        <title>The Draft Genome of Lepisosteus oculatus.</title>
        <authorList>
            <consortium name="The Broad Institute Genome Assembly &amp; Analysis Group"/>
            <consortium name="Computational R&amp;D Group"/>
            <consortium name="and Sequencing Platform"/>
            <person name="Di Palma F."/>
            <person name="Alfoldi J."/>
            <person name="Johnson J."/>
            <person name="Berlin A."/>
            <person name="Gnerre S."/>
            <person name="Jaffe D."/>
            <person name="MacCallum I."/>
            <person name="Young S."/>
            <person name="Walker B.J."/>
            <person name="Lander E.S."/>
            <person name="Lindblad-Toh K."/>
        </authorList>
    </citation>
    <scope>NUCLEOTIDE SEQUENCE [LARGE SCALE GENOMIC DNA]</scope>
</reference>
<evidence type="ECO:0000256" key="5">
    <source>
        <dbReference type="ARBA" id="ARBA00023157"/>
    </source>
</evidence>
<evidence type="ECO:0000256" key="7">
    <source>
        <dbReference type="SAM" id="Coils"/>
    </source>
</evidence>
<dbReference type="NCBIfam" id="NF040941">
    <property type="entry name" value="GGGWT_bact"/>
    <property type="match status" value="1"/>
</dbReference>
<dbReference type="FunFam" id="3.90.215.10:FF:000001">
    <property type="entry name" value="Tenascin isoform 1"/>
    <property type="match status" value="1"/>
</dbReference>
<feature type="signal peptide" evidence="8">
    <location>
        <begin position="1"/>
        <end position="17"/>
    </location>
</feature>
<feature type="coiled-coil region" evidence="7">
    <location>
        <begin position="84"/>
        <end position="111"/>
    </location>
</feature>
<dbReference type="SUPFAM" id="SSF56496">
    <property type="entry name" value="Fibrinogen C-terminal domain-like"/>
    <property type="match status" value="1"/>
</dbReference>
<dbReference type="GO" id="GO:0005615">
    <property type="term" value="C:extracellular space"/>
    <property type="evidence" value="ECO:0000318"/>
    <property type="project" value="GO_Central"/>
</dbReference>
<keyword evidence="2" id="KW-0964">Secreted</keyword>
<protein>
    <submittedName>
        <fullName evidence="10">Angiopoietin-like 3</fullName>
    </submittedName>
</protein>
<dbReference type="InterPro" id="IPR036056">
    <property type="entry name" value="Fibrinogen-like_C"/>
</dbReference>
<accession>W5MHX9</accession>
<dbReference type="GO" id="GO:0072574">
    <property type="term" value="P:hepatocyte proliferation"/>
    <property type="evidence" value="ECO:0007669"/>
    <property type="project" value="Ensembl"/>
</dbReference>
<evidence type="ECO:0000256" key="1">
    <source>
        <dbReference type="ARBA" id="ARBA00004613"/>
    </source>
</evidence>
<feature type="domain" description="Fibrinogen C-terminal" evidence="9">
    <location>
        <begin position="237"/>
        <end position="456"/>
    </location>
</feature>
<evidence type="ECO:0000256" key="2">
    <source>
        <dbReference type="ARBA" id="ARBA00022525"/>
    </source>
</evidence>
<feature type="chain" id="PRO_5004867799" evidence="8">
    <location>
        <begin position="18"/>
        <end position="466"/>
    </location>
</feature>
<evidence type="ECO:0000259" key="9">
    <source>
        <dbReference type="PROSITE" id="PS51406"/>
    </source>
</evidence>
<dbReference type="HOGENOM" id="CLU_038628_2_1_1"/>